<feature type="transmembrane region" description="Helical" evidence="2">
    <location>
        <begin position="12"/>
        <end position="34"/>
    </location>
</feature>
<proteinExistence type="predicted"/>
<accession>A0A0S4IMB2</accession>
<dbReference type="PANTHER" id="PTHR34496:SF10">
    <property type="entry name" value="GLCNAC TRANSFERASE"/>
    <property type="match status" value="1"/>
</dbReference>
<dbReference type="VEuPathDB" id="TriTrypDB:BSAL_53670"/>
<dbReference type="GO" id="GO:0016740">
    <property type="term" value="F:transferase activity"/>
    <property type="evidence" value="ECO:0007669"/>
    <property type="project" value="UniProtKB-KW"/>
</dbReference>
<dbReference type="Pfam" id="PF11397">
    <property type="entry name" value="GlcNAc"/>
    <property type="match status" value="1"/>
</dbReference>
<name>A0A0S4IMB2_BODSA</name>
<dbReference type="OMA" id="CHAKIET"/>
<dbReference type="InterPro" id="IPR029044">
    <property type="entry name" value="Nucleotide-diphossugar_trans"/>
</dbReference>
<keyword evidence="3" id="KW-0808">Transferase</keyword>
<dbReference type="SUPFAM" id="SSF53448">
    <property type="entry name" value="Nucleotide-diphospho-sugar transferases"/>
    <property type="match status" value="1"/>
</dbReference>
<evidence type="ECO:0000256" key="2">
    <source>
        <dbReference type="SAM" id="Phobius"/>
    </source>
</evidence>
<dbReference type="PANTHER" id="PTHR34496">
    <property type="entry name" value="GLCNAC TRANSFERASE-RELATED"/>
    <property type="match status" value="1"/>
</dbReference>
<keyword evidence="2" id="KW-1133">Transmembrane helix</keyword>
<evidence type="ECO:0000256" key="1">
    <source>
        <dbReference type="SAM" id="MobiDB-lite"/>
    </source>
</evidence>
<keyword evidence="4" id="KW-1185">Reference proteome</keyword>
<protein>
    <submittedName>
        <fullName evidence="3">Glycosyltransferase (GlcNAc), putative</fullName>
    </submittedName>
</protein>
<dbReference type="OrthoDB" id="277721at2759"/>
<sequence length="505" mass="57494">MQPKRRPESATVQRNSAIIVAASFLVAVGVFLFVSKSSPLQDASEEQVRPLIRTGSKRHQSNNNDAVVAPHSAHDVTSAGNDDVLPLIAEVREHLQSVRNRMQDRPGAPQVHTPLSPNSAQHLMMNQHLPIGGHNNGGEEVEDAHSTIFVSIAAFRDVECGPSLEDMFRKAKYPHRIFAGIVDQREPGEFNLCIPQSFRDCQNQPLNSSWAAAASSSDHNNNKDKTSAETWNSTKSTFCPMDNVRTRHTLPNEARGPTFGRFVAQLMYQGEQYYMMIDSHMRFVERWDVRLLSMYAKMPTRGVISHYPSGFEPGFVLESNHDIMFMCYAHFYDGVGILRNGAKNVRNRQKRPVLQPFTAAGFLFGHSDYIFDVPFDPWLDYLFDGEEILYTVRLWTSGWDSYLPSHDIMYHFYGRPKAPKVWGTTNQWVAIQRVSQRRVLHMLKMTKPNSTIPVVDPSTETETRIFNELETYGLGSVRRLEDFWPFAHVDPIKRTSDRGFCDRAN</sequence>
<reference evidence="4" key="1">
    <citation type="submission" date="2015-09" db="EMBL/GenBank/DDBJ databases">
        <authorList>
            <consortium name="Pathogen Informatics"/>
        </authorList>
    </citation>
    <scope>NUCLEOTIDE SEQUENCE [LARGE SCALE GENOMIC DNA]</scope>
    <source>
        <strain evidence="4">Lake Konstanz</strain>
    </source>
</reference>
<evidence type="ECO:0000313" key="4">
    <source>
        <dbReference type="Proteomes" id="UP000051952"/>
    </source>
</evidence>
<dbReference type="AlphaFoldDB" id="A0A0S4IMB2"/>
<gene>
    <name evidence="3" type="ORF">BSAL_53670</name>
</gene>
<dbReference type="EMBL" id="CYKH01000113">
    <property type="protein sequence ID" value="CUE71807.1"/>
    <property type="molecule type" value="Genomic_DNA"/>
</dbReference>
<dbReference type="Proteomes" id="UP000051952">
    <property type="component" value="Unassembled WGS sequence"/>
</dbReference>
<keyword evidence="2" id="KW-0472">Membrane</keyword>
<dbReference type="InterPro" id="IPR021067">
    <property type="entry name" value="Glycosyltransferase"/>
</dbReference>
<evidence type="ECO:0000313" key="3">
    <source>
        <dbReference type="EMBL" id="CUE71807.1"/>
    </source>
</evidence>
<feature type="region of interest" description="Disordered" evidence="1">
    <location>
        <begin position="209"/>
        <end position="231"/>
    </location>
</feature>
<keyword evidence="2" id="KW-0812">Transmembrane</keyword>
<organism evidence="3 4">
    <name type="scientific">Bodo saltans</name>
    <name type="common">Flagellated protozoan</name>
    <dbReference type="NCBI Taxonomy" id="75058"/>
    <lineage>
        <taxon>Eukaryota</taxon>
        <taxon>Discoba</taxon>
        <taxon>Euglenozoa</taxon>
        <taxon>Kinetoplastea</taxon>
        <taxon>Metakinetoplastina</taxon>
        <taxon>Eubodonida</taxon>
        <taxon>Bodonidae</taxon>
        <taxon>Bodo</taxon>
    </lineage>
</organism>